<gene>
    <name evidence="1" type="ORF">GQ43DRAFT_335006</name>
</gene>
<dbReference type="Proteomes" id="UP000799536">
    <property type="component" value="Unassembled WGS sequence"/>
</dbReference>
<reference evidence="1" key="1">
    <citation type="journal article" date="2020" name="Stud. Mycol.">
        <title>101 Dothideomycetes genomes: a test case for predicting lifestyles and emergence of pathogens.</title>
        <authorList>
            <person name="Haridas S."/>
            <person name="Albert R."/>
            <person name="Binder M."/>
            <person name="Bloem J."/>
            <person name="Labutti K."/>
            <person name="Salamov A."/>
            <person name="Andreopoulos B."/>
            <person name="Baker S."/>
            <person name="Barry K."/>
            <person name="Bills G."/>
            <person name="Bluhm B."/>
            <person name="Cannon C."/>
            <person name="Castanera R."/>
            <person name="Culley D."/>
            <person name="Daum C."/>
            <person name="Ezra D."/>
            <person name="Gonzalez J."/>
            <person name="Henrissat B."/>
            <person name="Kuo A."/>
            <person name="Liang C."/>
            <person name="Lipzen A."/>
            <person name="Lutzoni F."/>
            <person name="Magnuson J."/>
            <person name="Mondo S."/>
            <person name="Nolan M."/>
            <person name="Ohm R."/>
            <person name="Pangilinan J."/>
            <person name="Park H.-J."/>
            <person name="Ramirez L."/>
            <person name="Alfaro M."/>
            <person name="Sun H."/>
            <person name="Tritt A."/>
            <person name="Yoshinaga Y."/>
            <person name="Zwiers L.-H."/>
            <person name="Turgeon B."/>
            <person name="Goodwin S."/>
            <person name="Spatafora J."/>
            <person name="Crous P."/>
            <person name="Grigoriev I."/>
        </authorList>
    </citation>
    <scope>NUCLEOTIDE SEQUENCE</scope>
    <source>
        <strain evidence="1">ATCC 74209</strain>
    </source>
</reference>
<dbReference type="OrthoDB" id="539213at2759"/>
<comment type="caution">
    <text evidence="1">The sequence shown here is derived from an EMBL/GenBank/DDBJ whole genome shotgun (WGS) entry which is preliminary data.</text>
</comment>
<evidence type="ECO:0000313" key="2">
    <source>
        <dbReference type="Proteomes" id="UP000799536"/>
    </source>
</evidence>
<sequence length="50" mass="5561">MAELDAVSSGIGFASLGIQILDSFNKLKDFWDLVQDTSIEIAHLMQVMDF</sequence>
<organism evidence="1 2">
    <name type="scientific">Delitschia confertaspora ATCC 74209</name>
    <dbReference type="NCBI Taxonomy" id="1513339"/>
    <lineage>
        <taxon>Eukaryota</taxon>
        <taxon>Fungi</taxon>
        <taxon>Dikarya</taxon>
        <taxon>Ascomycota</taxon>
        <taxon>Pezizomycotina</taxon>
        <taxon>Dothideomycetes</taxon>
        <taxon>Pleosporomycetidae</taxon>
        <taxon>Pleosporales</taxon>
        <taxon>Delitschiaceae</taxon>
        <taxon>Delitschia</taxon>
    </lineage>
</organism>
<evidence type="ECO:0000313" key="1">
    <source>
        <dbReference type="EMBL" id="KAF2204237.1"/>
    </source>
</evidence>
<feature type="non-terminal residue" evidence="1">
    <location>
        <position position="50"/>
    </location>
</feature>
<proteinExistence type="predicted"/>
<protein>
    <submittedName>
        <fullName evidence="1">Uncharacterized protein</fullName>
    </submittedName>
</protein>
<keyword evidence="2" id="KW-1185">Reference proteome</keyword>
<dbReference type="EMBL" id="ML993881">
    <property type="protein sequence ID" value="KAF2204237.1"/>
    <property type="molecule type" value="Genomic_DNA"/>
</dbReference>
<accession>A0A9P4JVL8</accession>
<dbReference type="AlphaFoldDB" id="A0A9P4JVL8"/>
<name>A0A9P4JVL8_9PLEO</name>